<protein>
    <submittedName>
        <fullName evidence="1">Unannotated protein</fullName>
    </submittedName>
</protein>
<accession>A0A6J6JRC0</accession>
<proteinExistence type="predicted"/>
<reference evidence="1" key="1">
    <citation type="submission" date="2020-05" db="EMBL/GenBank/DDBJ databases">
        <authorList>
            <person name="Chiriac C."/>
            <person name="Salcher M."/>
            <person name="Ghai R."/>
            <person name="Kavagutti S V."/>
        </authorList>
    </citation>
    <scope>NUCLEOTIDE SEQUENCE</scope>
</reference>
<dbReference type="Pfam" id="PF06089">
    <property type="entry name" value="Asparaginase_II"/>
    <property type="match status" value="1"/>
</dbReference>
<evidence type="ECO:0000313" key="1">
    <source>
        <dbReference type="EMBL" id="CAB4639960.1"/>
    </source>
</evidence>
<dbReference type="InterPro" id="IPR010349">
    <property type="entry name" value="Asparaginase_II"/>
</dbReference>
<name>A0A6J6JRC0_9ZZZZ</name>
<dbReference type="PANTHER" id="PTHR42110">
    <property type="entry name" value="L-ASPARAGINASE, PUTATIVE (AFU_ORTHOLOGUE AFUA_3G11890)-RELATED"/>
    <property type="match status" value="1"/>
</dbReference>
<dbReference type="PANTHER" id="PTHR42110:SF1">
    <property type="entry name" value="L-ASPARAGINASE, PUTATIVE (AFU_ORTHOLOGUE AFUA_3G11890)-RELATED"/>
    <property type="match status" value="1"/>
</dbReference>
<gene>
    <name evidence="1" type="ORF">UFOPK2162_00350</name>
</gene>
<dbReference type="EMBL" id="CAEZVZ010000030">
    <property type="protein sequence ID" value="CAB4639960.1"/>
    <property type="molecule type" value="Genomic_DNA"/>
</dbReference>
<sequence>MSTDALLAEYVRDGVAESTHRGYLLALNSDGSIHRQLGDVDALVFPRSTIKSIQASAMVRHGLDLEPRLLALSASSHSGAQMHLDGVREILKLAGLDESALQCSVDRPLGEAEKKEWGDRDPSRITMNCSGKHAAMLLTCVKNGWPIENYLDPAHPLQMACKAELEALAGESITLTSTDGCGAPLFLLTVAGLARSIRAITISMDPIHQSVIDACRTHPLMVAGVGRLTTEMMQNVPGLFMKDGAEAVEVASLADGRTFVFKVSDGALRPFRTLTHACLKSFGVDSPFEPEKVMGGPRVIGTIRATF</sequence>
<dbReference type="AlphaFoldDB" id="A0A6J6JRC0"/>
<organism evidence="1">
    <name type="scientific">freshwater metagenome</name>
    <dbReference type="NCBI Taxonomy" id="449393"/>
    <lineage>
        <taxon>unclassified sequences</taxon>
        <taxon>metagenomes</taxon>
        <taxon>ecological metagenomes</taxon>
    </lineage>
</organism>